<dbReference type="PANTHER" id="PTHR31132:SF13">
    <property type="entry name" value="N-LYSINE METHYLTRANSFERASE"/>
    <property type="match status" value="1"/>
</dbReference>
<evidence type="ECO:0000313" key="4">
    <source>
        <dbReference type="Proteomes" id="UP001396334"/>
    </source>
</evidence>
<evidence type="ECO:0000313" key="3">
    <source>
        <dbReference type="EMBL" id="KAK9028996.1"/>
    </source>
</evidence>
<dbReference type="Pfam" id="PF13266">
    <property type="entry name" value="DUF4057"/>
    <property type="match status" value="1"/>
</dbReference>
<proteinExistence type="predicted"/>
<accession>A0ABR2SUR5</accession>
<dbReference type="PANTHER" id="PTHR31132">
    <property type="entry name" value="N-LYSINE METHYLTRANSFERASE"/>
    <property type="match status" value="1"/>
</dbReference>
<protein>
    <recommendedName>
        <fullName evidence="2">DUF4057 domain-containing protein</fullName>
    </recommendedName>
</protein>
<organism evidence="3 4">
    <name type="scientific">Hibiscus sabdariffa</name>
    <name type="common">roselle</name>
    <dbReference type="NCBI Taxonomy" id="183260"/>
    <lineage>
        <taxon>Eukaryota</taxon>
        <taxon>Viridiplantae</taxon>
        <taxon>Streptophyta</taxon>
        <taxon>Embryophyta</taxon>
        <taxon>Tracheophyta</taxon>
        <taxon>Spermatophyta</taxon>
        <taxon>Magnoliopsida</taxon>
        <taxon>eudicotyledons</taxon>
        <taxon>Gunneridae</taxon>
        <taxon>Pentapetalae</taxon>
        <taxon>rosids</taxon>
        <taxon>malvids</taxon>
        <taxon>Malvales</taxon>
        <taxon>Malvaceae</taxon>
        <taxon>Malvoideae</taxon>
        <taxon>Hibiscus</taxon>
    </lineage>
</organism>
<reference evidence="3 4" key="1">
    <citation type="journal article" date="2024" name="G3 (Bethesda)">
        <title>Genome assembly of Hibiscus sabdariffa L. provides insights into metabolisms of medicinal natural products.</title>
        <authorList>
            <person name="Kim T."/>
        </authorList>
    </citation>
    <scope>NUCLEOTIDE SEQUENCE [LARGE SCALE GENOMIC DNA]</scope>
    <source>
        <strain evidence="3">TK-2024</strain>
        <tissue evidence="3">Old leaves</tissue>
    </source>
</reference>
<comment type="caution">
    <text evidence="3">The sequence shown here is derived from an EMBL/GenBank/DDBJ whole genome shotgun (WGS) entry which is preliminary data.</text>
</comment>
<evidence type="ECO:0000256" key="1">
    <source>
        <dbReference type="SAM" id="MobiDB-lite"/>
    </source>
</evidence>
<dbReference type="InterPro" id="IPR025131">
    <property type="entry name" value="DUF4057"/>
</dbReference>
<feature type="region of interest" description="Disordered" evidence="1">
    <location>
        <begin position="83"/>
        <end position="104"/>
    </location>
</feature>
<evidence type="ECO:0000259" key="2">
    <source>
        <dbReference type="Pfam" id="PF13266"/>
    </source>
</evidence>
<name>A0ABR2SUR5_9ROSI</name>
<gene>
    <name evidence="3" type="ORF">V6N11_026126</name>
</gene>
<dbReference type="EMBL" id="JBBPBN010000011">
    <property type="protein sequence ID" value="KAK9028996.1"/>
    <property type="molecule type" value="Genomic_DNA"/>
</dbReference>
<feature type="domain" description="DUF4057" evidence="2">
    <location>
        <begin position="49"/>
        <end position="104"/>
    </location>
</feature>
<dbReference type="Proteomes" id="UP001396334">
    <property type="component" value="Unassembled WGS sequence"/>
</dbReference>
<sequence>MLFDLCSPKGCGKVPEPELAGIINEFCYLMHQHSCEETTQFHCRSSHLARLSSIRFRPHQPSEGIRKMVFGGQVTDEEFESLNRRKEMTGSGTFAANGVNDESE</sequence>
<keyword evidence="4" id="KW-1185">Reference proteome</keyword>